<dbReference type="WBParaSite" id="Csp11.Scaffold630.g21476.t1">
    <property type="protein sequence ID" value="Csp11.Scaffold630.g21476.t1"/>
    <property type="gene ID" value="Csp11.Scaffold630.g21476"/>
</dbReference>
<evidence type="ECO:0000313" key="3">
    <source>
        <dbReference type="Proteomes" id="UP000095282"/>
    </source>
</evidence>
<keyword evidence="3" id="KW-1185">Reference proteome</keyword>
<keyword evidence="2" id="KW-1133">Transmembrane helix</keyword>
<evidence type="ECO:0000313" key="4">
    <source>
        <dbReference type="WBParaSite" id="Csp11.Scaffold630.g21476.t1"/>
    </source>
</evidence>
<protein>
    <submittedName>
        <fullName evidence="4">PHM7_cyt domain-containing protein</fullName>
    </submittedName>
</protein>
<dbReference type="Pfam" id="PF10318">
    <property type="entry name" value="7TM_GPCR_Srh"/>
    <property type="match status" value="1"/>
</dbReference>
<organism evidence="3 4">
    <name type="scientific">Caenorhabditis tropicalis</name>
    <dbReference type="NCBI Taxonomy" id="1561998"/>
    <lineage>
        <taxon>Eukaryota</taxon>
        <taxon>Metazoa</taxon>
        <taxon>Ecdysozoa</taxon>
        <taxon>Nematoda</taxon>
        <taxon>Chromadorea</taxon>
        <taxon>Rhabditida</taxon>
        <taxon>Rhabditina</taxon>
        <taxon>Rhabditomorpha</taxon>
        <taxon>Rhabditoidea</taxon>
        <taxon>Rhabditidae</taxon>
        <taxon>Peloderinae</taxon>
        <taxon>Caenorhabditis</taxon>
    </lineage>
</organism>
<keyword evidence="2" id="KW-0812">Transmembrane</keyword>
<evidence type="ECO:0000256" key="1">
    <source>
        <dbReference type="SAM" id="MobiDB-lite"/>
    </source>
</evidence>
<name>A0A1I7V1J7_9PELO</name>
<feature type="transmembrane region" description="Helical" evidence="2">
    <location>
        <begin position="214"/>
        <end position="243"/>
    </location>
</feature>
<dbReference type="AlphaFoldDB" id="A0A1I7V1J7"/>
<dbReference type="Proteomes" id="UP000095282">
    <property type="component" value="Unplaced"/>
</dbReference>
<reference evidence="4" key="1">
    <citation type="submission" date="2016-11" db="UniProtKB">
        <authorList>
            <consortium name="WormBaseParasite"/>
        </authorList>
    </citation>
    <scope>IDENTIFICATION</scope>
</reference>
<feature type="compositionally biased region" description="Low complexity" evidence="1">
    <location>
        <begin position="24"/>
        <end position="38"/>
    </location>
</feature>
<keyword evidence="2" id="KW-0472">Membrane</keyword>
<dbReference type="InterPro" id="IPR019422">
    <property type="entry name" value="7TM_GPCR_serpentine_rcpt_Srh"/>
</dbReference>
<proteinExistence type="predicted"/>
<feature type="transmembrane region" description="Helical" evidence="2">
    <location>
        <begin position="264"/>
        <end position="284"/>
    </location>
</feature>
<evidence type="ECO:0000256" key="2">
    <source>
        <dbReference type="SAM" id="Phobius"/>
    </source>
</evidence>
<feature type="region of interest" description="Disordered" evidence="1">
    <location>
        <begin position="21"/>
        <end position="58"/>
    </location>
</feature>
<accession>A0A1I7V1J7</accession>
<sequence>MSINPALLEMDPTLLLQLAMGNVPSTSPSSSSSSSSTTQTEQPEAPLDLSASSEAAPQPVIPNPLTIRIDYAHGKWELQHFANYSTILRFDMDYYRSRKRLLEHFREQGDLHRGMDEVINNADSLVIETKKKLDENEEELRMKSLRFEAWKFANLVPIVRSGLLGEEDSMRHWSKYAKMNRQNARLQVFASIPCLPKFVFDDRKMYVLSVDFEIPVICVACALIFMATSFIIFLSLTFWNICVGDAWAASRQTMALQKSFTKGVTVQTIYEFFILFIPVVTVPFHDHHLVPQPNYQQYMFSYSIPKWNRIHYHHAICS</sequence>